<organism evidence="10">
    <name type="scientific">Heliothis virescens</name>
    <name type="common">Tobacco budworm moth</name>
    <dbReference type="NCBI Taxonomy" id="7102"/>
    <lineage>
        <taxon>Eukaryota</taxon>
        <taxon>Metazoa</taxon>
        <taxon>Ecdysozoa</taxon>
        <taxon>Arthropoda</taxon>
        <taxon>Hexapoda</taxon>
        <taxon>Insecta</taxon>
        <taxon>Pterygota</taxon>
        <taxon>Neoptera</taxon>
        <taxon>Endopterygota</taxon>
        <taxon>Lepidoptera</taxon>
        <taxon>Glossata</taxon>
        <taxon>Ditrysia</taxon>
        <taxon>Noctuoidea</taxon>
        <taxon>Noctuidae</taxon>
        <taxon>Heliothinae</taxon>
        <taxon>Heliothis</taxon>
    </lineage>
</organism>
<comment type="caution">
    <text evidence="9">Lacks conserved residue(s) required for the propagation of feature annotation.</text>
</comment>
<keyword evidence="6 9" id="KW-0472">Membrane</keyword>
<evidence type="ECO:0000256" key="8">
    <source>
        <dbReference type="ARBA" id="ARBA00023224"/>
    </source>
</evidence>
<keyword evidence="3 9" id="KW-0812">Transmembrane</keyword>
<keyword evidence="5 9" id="KW-1133">Transmembrane helix</keyword>
<evidence type="ECO:0000256" key="1">
    <source>
        <dbReference type="ARBA" id="ARBA00004141"/>
    </source>
</evidence>
<dbReference type="STRING" id="7102.A0A2A4JGB6"/>
<evidence type="ECO:0000256" key="5">
    <source>
        <dbReference type="ARBA" id="ARBA00022989"/>
    </source>
</evidence>
<reference evidence="10" key="1">
    <citation type="submission" date="2017-09" db="EMBL/GenBank/DDBJ databases">
        <title>Contemporary evolution of a Lepidopteran species, Heliothis virescens, in response to modern agricultural practices.</title>
        <authorList>
            <person name="Fritz M.L."/>
            <person name="Deyonke A.M."/>
            <person name="Papanicolaou A."/>
            <person name="Micinski S."/>
            <person name="Westbrook J."/>
            <person name="Gould F."/>
        </authorList>
    </citation>
    <scope>NUCLEOTIDE SEQUENCE [LARGE SCALE GENOMIC DNA]</scope>
    <source>
        <strain evidence="10">HvINT-</strain>
        <tissue evidence="10">Whole body</tissue>
    </source>
</reference>
<dbReference type="PANTHER" id="PTHR21137">
    <property type="entry name" value="ODORANT RECEPTOR"/>
    <property type="match status" value="1"/>
</dbReference>
<feature type="transmembrane region" description="Helical" evidence="9">
    <location>
        <begin position="43"/>
        <end position="62"/>
    </location>
</feature>
<gene>
    <name evidence="10" type="ORF">B5V51_2547</name>
</gene>
<evidence type="ECO:0000256" key="6">
    <source>
        <dbReference type="ARBA" id="ARBA00023136"/>
    </source>
</evidence>
<evidence type="ECO:0000256" key="2">
    <source>
        <dbReference type="ARBA" id="ARBA00022606"/>
    </source>
</evidence>
<sequence>MEVLKNFPEDFAEALQTSLYILRFFNIRYLEDDLSFVQRNWRFSYIFFCVIVHVVMLSLGLPEILMGEDFMSQFAYLIPSILVTVHSIFKCFVLLPKTNEVSTFLRELGLLWRVKFTETQKQEKDKLLWRVNLVNRVSYWISICGTCQYVLTPLAETVIRIFILRQDSKLILPFYSSFPSNTAKNWLMYIITYAFQFYSIFLLVTMYSGAALMMVTSCGLLTIEFVMLKEDLTRAKPRTKRRRNEESKNDDDEPTIEQFVERHQKLLRLSRQLDSAFNGMVFIDLLFVGITTCAFNFMGQFTNSTVYRMLSYVGVASSLLTVLYLCYYGELLTSASSSIGDIAYENLWYKGEKQYKMTIWLIIKIAQNPCRLTSLHYADVSLNMFTKVVSTTWSYFSLMNSVYSEEE</sequence>
<keyword evidence="8 9" id="KW-0807">Transducer</keyword>
<feature type="transmembrane region" description="Helical" evidence="9">
    <location>
        <begin position="309"/>
        <end position="328"/>
    </location>
</feature>
<dbReference type="SMR" id="A0A2A4JGB6"/>
<dbReference type="GO" id="GO:0005886">
    <property type="term" value="C:plasma membrane"/>
    <property type="evidence" value="ECO:0007669"/>
    <property type="project" value="UniProtKB-SubCell"/>
</dbReference>
<evidence type="ECO:0000256" key="4">
    <source>
        <dbReference type="ARBA" id="ARBA00022725"/>
    </source>
</evidence>
<evidence type="ECO:0000256" key="9">
    <source>
        <dbReference type="RuleBase" id="RU351113"/>
    </source>
</evidence>
<feature type="transmembrane region" description="Helical" evidence="9">
    <location>
        <begin position="210"/>
        <end position="228"/>
    </location>
</feature>
<feature type="transmembrane region" description="Helical" evidence="9">
    <location>
        <begin position="275"/>
        <end position="297"/>
    </location>
</feature>
<dbReference type="Pfam" id="PF02949">
    <property type="entry name" value="7tm_6"/>
    <property type="match status" value="1"/>
</dbReference>
<protein>
    <recommendedName>
        <fullName evidence="9">Odorant receptor</fullName>
    </recommendedName>
</protein>
<evidence type="ECO:0000256" key="7">
    <source>
        <dbReference type="ARBA" id="ARBA00023170"/>
    </source>
</evidence>
<comment type="similarity">
    <text evidence="9">Belongs to the insect chemoreceptor superfamily. Heteromeric odorant receptor channel (TC 1.A.69) family.</text>
</comment>
<dbReference type="GO" id="GO:0004984">
    <property type="term" value="F:olfactory receptor activity"/>
    <property type="evidence" value="ECO:0007669"/>
    <property type="project" value="InterPro"/>
</dbReference>
<name>A0A2A4JGB6_HELVI</name>
<dbReference type="EMBL" id="NWSH01001574">
    <property type="protein sequence ID" value="PCG70826.1"/>
    <property type="molecule type" value="Genomic_DNA"/>
</dbReference>
<proteinExistence type="inferred from homology"/>
<accession>A0A2A4JGB6</accession>
<feature type="transmembrane region" description="Helical" evidence="9">
    <location>
        <begin position="74"/>
        <end position="95"/>
    </location>
</feature>
<dbReference type="GO" id="GO:0005549">
    <property type="term" value="F:odorant binding"/>
    <property type="evidence" value="ECO:0007669"/>
    <property type="project" value="InterPro"/>
</dbReference>
<evidence type="ECO:0000256" key="3">
    <source>
        <dbReference type="ARBA" id="ARBA00022692"/>
    </source>
</evidence>
<dbReference type="InterPro" id="IPR004117">
    <property type="entry name" value="7tm6_olfct_rcpt"/>
</dbReference>
<keyword evidence="4 9" id="KW-0552">Olfaction</keyword>
<dbReference type="AlphaFoldDB" id="A0A2A4JGB6"/>
<comment type="caution">
    <text evidence="10">The sequence shown here is derived from an EMBL/GenBank/DDBJ whole genome shotgun (WGS) entry which is preliminary data.</text>
</comment>
<comment type="subcellular location">
    <subcellularLocation>
        <location evidence="9">Cell membrane</location>
        <topology evidence="9">Multi-pass membrane protein</topology>
    </subcellularLocation>
    <subcellularLocation>
        <location evidence="1">Membrane</location>
        <topology evidence="1">Multi-pass membrane protein</topology>
    </subcellularLocation>
</comment>
<keyword evidence="2 9" id="KW-0716">Sensory transduction</keyword>
<feature type="transmembrane region" description="Helical" evidence="9">
    <location>
        <begin position="185"/>
        <end position="204"/>
    </location>
</feature>
<dbReference type="GO" id="GO:0007165">
    <property type="term" value="P:signal transduction"/>
    <property type="evidence" value="ECO:0007669"/>
    <property type="project" value="UniProtKB-KW"/>
</dbReference>
<keyword evidence="7 9" id="KW-0675">Receptor</keyword>
<dbReference type="PANTHER" id="PTHR21137:SF44">
    <property type="entry name" value="ODORANT RECEPTOR 13A-RELATED"/>
    <property type="match status" value="1"/>
</dbReference>
<evidence type="ECO:0000313" key="10">
    <source>
        <dbReference type="EMBL" id="PCG70826.1"/>
    </source>
</evidence>